<organism evidence="7 8">
    <name type="scientific">Actinopolyspora xinjiangensis</name>
    <dbReference type="NCBI Taxonomy" id="405564"/>
    <lineage>
        <taxon>Bacteria</taxon>
        <taxon>Bacillati</taxon>
        <taxon>Actinomycetota</taxon>
        <taxon>Actinomycetes</taxon>
        <taxon>Actinopolysporales</taxon>
        <taxon>Actinopolysporaceae</taxon>
        <taxon>Actinopolyspora</taxon>
    </lineage>
</organism>
<dbReference type="GO" id="GO:0003700">
    <property type="term" value="F:DNA-binding transcription factor activity"/>
    <property type="evidence" value="ECO:0007669"/>
    <property type="project" value="InterPro"/>
</dbReference>
<evidence type="ECO:0000259" key="6">
    <source>
        <dbReference type="PROSITE" id="PS50931"/>
    </source>
</evidence>
<evidence type="ECO:0000256" key="2">
    <source>
        <dbReference type="ARBA" id="ARBA00023015"/>
    </source>
</evidence>
<evidence type="ECO:0000313" key="8">
    <source>
        <dbReference type="Proteomes" id="UP000199497"/>
    </source>
</evidence>
<reference evidence="8" key="1">
    <citation type="submission" date="2016-10" db="EMBL/GenBank/DDBJ databases">
        <authorList>
            <person name="Varghese N."/>
            <person name="Submissions S."/>
        </authorList>
    </citation>
    <scope>NUCLEOTIDE SEQUENCE [LARGE SCALE GENOMIC DNA]</scope>
    <source>
        <strain evidence="8">DSM 46732</strain>
    </source>
</reference>
<feature type="domain" description="HTH lysR-type" evidence="6">
    <location>
        <begin position="1"/>
        <end position="58"/>
    </location>
</feature>
<dbReference type="EMBL" id="FNJR01000001">
    <property type="protein sequence ID" value="SDO93522.1"/>
    <property type="molecule type" value="Genomic_DNA"/>
</dbReference>
<keyword evidence="8" id="KW-1185">Reference proteome</keyword>
<name>A0A1H0NL98_9ACTN</name>
<keyword evidence="2" id="KW-0805">Transcription regulation</keyword>
<protein>
    <submittedName>
        <fullName evidence="7">DNA-binding transcriptional regulator, LysR family</fullName>
    </submittedName>
</protein>
<dbReference type="Pfam" id="PF03466">
    <property type="entry name" value="LysR_substrate"/>
    <property type="match status" value="1"/>
</dbReference>
<dbReference type="AlphaFoldDB" id="A0A1H0NL98"/>
<dbReference type="GO" id="GO:0032993">
    <property type="term" value="C:protein-DNA complex"/>
    <property type="evidence" value="ECO:0007669"/>
    <property type="project" value="TreeGrafter"/>
</dbReference>
<sequence>MIDPKLRVLQLVAHHGTVTAAAQASHYTPSAVSHQLRQLAAELGVELFTQSGRGIRLTAAANTVLRHTEVLSAQAERARAELAAATDEPEGSFTLCGFSTAATHLLPPAAAALRDRYPHLTVRVIEAEPARCFDLLLAGEADLALLIATDETPPASDTRFDQHPLLDDPLDLVVPERHPLTERRAVTLADAADESWILGRPGSTYHHLVRTACTAAGFTPNIAHYADEWETGTALVAHRFGIILVPRLARLHQDWPVTRIPLRGEPAPARRILATNRLGSRERPAITTALDTITETATGLLPPPPGASDSEPAEPR</sequence>
<dbReference type="Pfam" id="PF00126">
    <property type="entry name" value="HTH_1"/>
    <property type="match status" value="1"/>
</dbReference>
<keyword evidence="3 7" id="KW-0238">DNA-binding</keyword>
<gene>
    <name evidence="7" type="ORF">SAMN04487905_101171</name>
</gene>
<dbReference type="PANTHER" id="PTHR30346:SF29">
    <property type="entry name" value="LYSR SUBSTRATE-BINDING"/>
    <property type="match status" value="1"/>
</dbReference>
<dbReference type="InterPro" id="IPR005119">
    <property type="entry name" value="LysR_subst-bd"/>
</dbReference>
<dbReference type="Proteomes" id="UP000199497">
    <property type="component" value="Unassembled WGS sequence"/>
</dbReference>
<evidence type="ECO:0000256" key="1">
    <source>
        <dbReference type="ARBA" id="ARBA00009437"/>
    </source>
</evidence>
<accession>A0A1H0NL98</accession>
<dbReference type="Gene3D" id="1.10.10.10">
    <property type="entry name" value="Winged helix-like DNA-binding domain superfamily/Winged helix DNA-binding domain"/>
    <property type="match status" value="1"/>
</dbReference>
<dbReference type="OrthoDB" id="3636008at2"/>
<dbReference type="STRING" id="405564.SAMN04487905_101171"/>
<dbReference type="PROSITE" id="PS50931">
    <property type="entry name" value="HTH_LYSR"/>
    <property type="match status" value="1"/>
</dbReference>
<evidence type="ECO:0000256" key="3">
    <source>
        <dbReference type="ARBA" id="ARBA00023125"/>
    </source>
</evidence>
<dbReference type="SUPFAM" id="SSF46785">
    <property type="entry name" value="Winged helix' DNA-binding domain"/>
    <property type="match status" value="1"/>
</dbReference>
<dbReference type="PANTHER" id="PTHR30346">
    <property type="entry name" value="TRANSCRIPTIONAL DUAL REGULATOR HCAR-RELATED"/>
    <property type="match status" value="1"/>
</dbReference>
<dbReference type="SUPFAM" id="SSF53850">
    <property type="entry name" value="Periplasmic binding protein-like II"/>
    <property type="match status" value="1"/>
</dbReference>
<dbReference type="InterPro" id="IPR036390">
    <property type="entry name" value="WH_DNA-bd_sf"/>
</dbReference>
<dbReference type="InterPro" id="IPR036388">
    <property type="entry name" value="WH-like_DNA-bd_sf"/>
</dbReference>
<evidence type="ECO:0000256" key="4">
    <source>
        <dbReference type="ARBA" id="ARBA00023163"/>
    </source>
</evidence>
<evidence type="ECO:0000256" key="5">
    <source>
        <dbReference type="SAM" id="MobiDB-lite"/>
    </source>
</evidence>
<dbReference type="CDD" id="cd08423">
    <property type="entry name" value="PBP2_LTTR_like_6"/>
    <property type="match status" value="1"/>
</dbReference>
<keyword evidence="4" id="KW-0804">Transcription</keyword>
<dbReference type="RefSeq" id="WP_092596231.1">
    <property type="nucleotide sequence ID" value="NZ_FNJR01000001.1"/>
</dbReference>
<comment type="similarity">
    <text evidence="1">Belongs to the LysR transcriptional regulatory family.</text>
</comment>
<dbReference type="InterPro" id="IPR000847">
    <property type="entry name" value="LysR_HTH_N"/>
</dbReference>
<proteinExistence type="inferred from homology"/>
<dbReference type="GO" id="GO:0003677">
    <property type="term" value="F:DNA binding"/>
    <property type="evidence" value="ECO:0007669"/>
    <property type="project" value="UniProtKB-KW"/>
</dbReference>
<evidence type="ECO:0000313" key="7">
    <source>
        <dbReference type="EMBL" id="SDO93522.1"/>
    </source>
</evidence>
<dbReference type="Gene3D" id="3.40.190.10">
    <property type="entry name" value="Periplasmic binding protein-like II"/>
    <property type="match status" value="2"/>
</dbReference>
<feature type="region of interest" description="Disordered" evidence="5">
    <location>
        <begin position="295"/>
        <end position="316"/>
    </location>
</feature>